<gene>
    <name evidence="2" type="ORF">KME25_17040</name>
</gene>
<reference evidence="2" key="1">
    <citation type="submission" date="2021-05" db="EMBL/GenBank/DDBJ databases">
        <authorList>
            <person name="Pietrasiak N."/>
            <person name="Ward R."/>
            <person name="Stajich J.E."/>
            <person name="Kurbessoian T."/>
        </authorList>
    </citation>
    <scope>NUCLEOTIDE SEQUENCE</scope>
    <source>
        <strain evidence="2">CPER-KK1</strain>
    </source>
</reference>
<feature type="transmembrane region" description="Helical" evidence="1">
    <location>
        <begin position="142"/>
        <end position="164"/>
    </location>
</feature>
<keyword evidence="1" id="KW-1133">Transmembrane helix</keyword>
<accession>A0A951UA48</accession>
<feature type="transmembrane region" description="Helical" evidence="1">
    <location>
        <begin position="100"/>
        <end position="121"/>
    </location>
</feature>
<sequence>MVRKKAMYTAGNPDPQKVPGDVKSAKQPGLVFNAMVVVAFVLGLFCYSLPGLHIVLKPTLVNVLLAPLYFLAFIHVTALVALVSLLFWLSTLGTDSSITYVSAIFFPCMLLWLVLVWVWVLHPPVPVKKLSVRRWQRYKQRYKGWFAPMMLWVLSILWATHIPLSVNFSFHKSEFEKLSDRVIAEPSGKIDFTPIKPMGTFSISGAFRQSKIIASIETTSDHSLWTHEGFVRDLSRKQGGLKANTYSLVPYSNNGDQDIVYLGDGW</sequence>
<proteinExistence type="predicted"/>
<dbReference type="AlphaFoldDB" id="A0A951UA48"/>
<protein>
    <submittedName>
        <fullName evidence="2">Uncharacterized protein</fullName>
    </submittedName>
</protein>
<evidence type="ECO:0000313" key="2">
    <source>
        <dbReference type="EMBL" id="MBW4546133.1"/>
    </source>
</evidence>
<evidence type="ECO:0000313" key="3">
    <source>
        <dbReference type="Proteomes" id="UP000753908"/>
    </source>
</evidence>
<dbReference type="Proteomes" id="UP000753908">
    <property type="component" value="Unassembled WGS sequence"/>
</dbReference>
<feature type="transmembrane region" description="Helical" evidence="1">
    <location>
        <begin position="30"/>
        <end position="56"/>
    </location>
</feature>
<evidence type="ECO:0000256" key="1">
    <source>
        <dbReference type="SAM" id="Phobius"/>
    </source>
</evidence>
<keyword evidence="1" id="KW-0812">Transmembrane</keyword>
<keyword evidence="1" id="KW-0472">Membrane</keyword>
<name>A0A951UA48_9CYAN</name>
<organism evidence="2 3">
    <name type="scientific">Symplocastrum torsivum CPER-KK1</name>
    <dbReference type="NCBI Taxonomy" id="450513"/>
    <lineage>
        <taxon>Bacteria</taxon>
        <taxon>Bacillati</taxon>
        <taxon>Cyanobacteriota</taxon>
        <taxon>Cyanophyceae</taxon>
        <taxon>Oscillatoriophycideae</taxon>
        <taxon>Oscillatoriales</taxon>
        <taxon>Microcoleaceae</taxon>
        <taxon>Symplocastrum</taxon>
    </lineage>
</organism>
<feature type="transmembrane region" description="Helical" evidence="1">
    <location>
        <begin position="68"/>
        <end position="88"/>
    </location>
</feature>
<reference evidence="2" key="2">
    <citation type="journal article" date="2022" name="Microbiol. Resour. Announc.">
        <title>Metagenome Sequencing to Explore Phylogenomics of Terrestrial Cyanobacteria.</title>
        <authorList>
            <person name="Ward R.D."/>
            <person name="Stajich J.E."/>
            <person name="Johansen J.R."/>
            <person name="Huntemann M."/>
            <person name="Clum A."/>
            <person name="Foster B."/>
            <person name="Foster B."/>
            <person name="Roux S."/>
            <person name="Palaniappan K."/>
            <person name="Varghese N."/>
            <person name="Mukherjee S."/>
            <person name="Reddy T.B.K."/>
            <person name="Daum C."/>
            <person name="Copeland A."/>
            <person name="Chen I.A."/>
            <person name="Ivanova N.N."/>
            <person name="Kyrpides N.C."/>
            <person name="Shapiro N."/>
            <person name="Eloe-Fadrosh E.A."/>
            <person name="Pietrasiak N."/>
        </authorList>
    </citation>
    <scope>NUCLEOTIDE SEQUENCE</scope>
    <source>
        <strain evidence="2">CPER-KK1</strain>
    </source>
</reference>
<dbReference type="EMBL" id="JAHHIF010000021">
    <property type="protein sequence ID" value="MBW4546133.1"/>
    <property type="molecule type" value="Genomic_DNA"/>
</dbReference>
<comment type="caution">
    <text evidence="2">The sequence shown here is derived from an EMBL/GenBank/DDBJ whole genome shotgun (WGS) entry which is preliminary data.</text>
</comment>